<keyword evidence="4 10" id="KW-1133">Transmembrane helix</keyword>
<keyword evidence="5" id="KW-0297">G-protein coupled receptor</keyword>
<dbReference type="InterPro" id="IPR000276">
    <property type="entry name" value="GPCR_Rhodpsn"/>
</dbReference>
<comment type="similarity">
    <text evidence="2">Belongs to the G-protein coupled receptor 1 family.</text>
</comment>
<evidence type="ECO:0000256" key="1">
    <source>
        <dbReference type="ARBA" id="ARBA00004141"/>
    </source>
</evidence>
<dbReference type="Pfam" id="PF00001">
    <property type="entry name" value="7tm_1"/>
    <property type="match status" value="1"/>
</dbReference>
<dbReference type="InterPro" id="IPR017452">
    <property type="entry name" value="GPCR_Rhodpsn_7TM"/>
</dbReference>
<dbReference type="AlphaFoldDB" id="A0A6H5GIV8"/>
<feature type="transmembrane region" description="Helical" evidence="10">
    <location>
        <begin position="159"/>
        <end position="187"/>
    </location>
</feature>
<dbReference type="GO" id="GO:0005886">
    <property type="term" value="C:plasma membrane"/>
    <property type="evidence" value="ECO:0007669"/>
    <property type="project" value="TreeGrafter"/>
</dbReference>
<evidence type="ECO:0000256" key="7">
    <source>
        <dbReference type="ARBA" id="ARBA00023170"/>
    </source>
</evidence>
<dbReference type="PANTHER" id="PTHR24243">
    <property type="entry name" value="G-PROTEIN COUPLED RECEPTOR"/>
    <property type="match status" value="1"/>
</dbReference>
<evidence type="ECO:0000256" key="3">
    <source>
        <dbReference type="ARBA" id="ARBA00022692"/>
    </source>
</evidence>
<evidence type="ECO:0000256" key="5">
    <source>
        <dbReference type="ARBA" id="ARBA00023040"/>
    </source>
</evidence>
<evidence type="ECO:0000256" key="8">
    <source>
        <dbReference type="ARBA" id="ARBA00023224"/>
    </source>
</evidence>
<sequence>MSSDAGINKIVPAGLNGSTSVQSPNPTTGQTSSSSEATKPSVCRPKSSKSPSVKQRNSGDPKIGTISGSNPSAVMQKKGIAPKGAAVFHGARRSVEGTFRKIVNFSKIRRSIRTWRPLRANSRGSRLGSSQVLRSTMENLEADLYNATISELRPKRDPLYIVVPMTILYSFIFVTGLVGNISTCIVISRNRHMHTATNYYLFSLAISDLLLLVSGLPQEMYYIWS</sequence>
<dbReference type="PROSITE" id="PS50262">
    <property type="entry name" value="G_PROTEIN_RECEP_F1_2"/>
    <property type="match status" value="1"/>
</dbReference>
<dbReference type="SUPFAM" id="SSF81321">
    <property type="entry name" value="Family A G protein-coupled receptor-like"/>
    <property type="match status" value="1"/>
</dbReference>
<feature type="non-terminal residue" evidence="12">
    <location>
        <position position="225"/>
    </location>
</feature>
<evidence type="ECO:0000259" key="11">
    <source>
        <dbReference type="PROSITE" id="PS50262"/>
    </source>
</evidence>
<keyword evidence="13" id="KW-1185">Reference proteome</keyword>
<dbReference type="PRINTS" id="PR00237">
    <property type="entry name" value="GPCRRHODOPSN"/>
</dbReference>
<keyword evidence="3 10" id="KW-0812">Transmembrane</keyword>
<feature type="transmembrane region" description="Helical" evidence="10">
    <location>
        <begin position="199"/>
        <end position="216"/>
    </location>
</feature>
<feature type="domain" description="G-protein coupled receptors family 1 profile" evidence="11">
    <location>
        <begin position="179"/>
        <end position="225"/>
    </location>
</feature>
<accession>A0A6H5GIV8</accession>
<feature type="compositionally biased region" description="Polar residues" evidence="9">
    <location>
        <begin position="48"/>
        <end position="58"/>
    </location>
</feature>
<feature type="region of interest" description="Disordered" evidence="9">
    <location>
        <begin position="1"/>
        <end position="75"/>
    </location>
</feature>
<dbReference type="Proteomes" id="UP000479000">
    <property type="component" value="Unassembled WGS sequence"/>
</dbReference>
<evidence type="ECO:0000313" key="13">
    <source>
        <dbReference type="Proteomes" id="UP000479000"/>
    </source>
</evidence>
<proteinExistence type="inferred from homology"/>
<gene>
    <name evidence="12" type="ORF">NTEN_LOCUS7456</name>
</gene>
<protein>
    <recommendedName>
        <fullName evidence="11">G-protein coupled receptors family 1 profile domain-containing protein</fullName>
    </recommendedName>
</protein>
<dbReference type="OrthoDB" id="5950040at2759"/>
<evidence type="ECO:0000256" key="6">
    <source>
        <dbReference type="ARBA" id="ARBA00023136"/>
    </source>
</evidence>
<keyword evidence="8" id="KW-0807">Transducer</keyword>
<keyword evidence="6 10" id="KW-0472">Membrane</keyword>
<keyword evidence="7" id="KW-0675">Receptor</keyword>
<evidence type="ECO:0000256" key="2">
    <source>
        <dbReference type="ARBA" id="ARBA00010663"/>
    </source>
</evidence>
<comment type="subcellular location">
    <subcellularLocation>
        <location evidence="1">Membrane</location>
        <topology evidence="1">Multi-pass membrane protein</topology>
    </subcellularLocation>
</comment>
<name>A0A6H5GIV8_9HEMI</name>
<dbReference type="PANTHER" id="PTHR24243:SF208">
    <property type="entry name" value="PYROKININ-1 RECEPTOR"/>
    <property type="match status" value="1"/>
</dbReference>
<evidence type="ECO:0000256" key="4">
    <source>
        <dbReference type="ARBA" id="ARBA00022989"/>
    </source>
</evidence>
<feature type="compositionally biased region" description="Polar residues" evidence="9">
    <location>
        <begin position="16"/>
        <end position="38"/>
    </location>
</feature>
<dbReference type="EMBL" id="CADCXU010011271">
    <property type="protein sequence ID" value="CAB0001669.1"/>
    <property type="molecule type" value="Genomic_DNA"/>
</dbReference>
<dbReference type="Gene3D" id="1.20.1070.10">
    <property type="entry name" value="Rhodopsin 7-helix transmembrane proteins"/>
    <property type="match status" value="1"/>
</dbReference>
<dbReference type="GO" id="GO:0008188">
    <property type="term" value="F:neuropeptide receptor activity"/>
    <property type="evidence" value="ECO:0007669"/>
    <property type="project" value="TreeGrafter"/>
</dbReference>
<evidence type="ECO:0000313" key="12">
    <source>
        <dbReference type="EMBL" id="CAB0001669.1"/>
    </source>
</evidence>
<evidence type="ECO:0000256" key="10">
    <source>
        <dbReference type="SAM" id="Phobius"/>
    </source>
</evidence>
<evidence type="ECO:0000256" key="9">
    <source>
        <dbReference type="SAM" id="MobiDB-lite"/>
    </source>
</evidence>
<organism evidence="12 13">
    <name type="scientific">Nesidiocoris tenuis</name>
    <dbReference type="NCBI Taxonomy" id="355587"/>
    <lineage>
        <taxon>Eukaryota</taxon>
        <taxon>Metazoa</taxon>
        <taxon>Ecdysozoa</taxon>
        <taxon>Arthropoda</taxon>
        <taxon>Hexapoda</taxon>
        <taxon>Insecta</taxon>
        <taxon>Pterygota</taxon>
        <taxon>Neoptera</taxon>
        <taxon>Paraneoptera</taxon>
        <taxon>Hemiptera</taxon>
        <taxon>Heteroptera</taxon>
        <taxon>Panheteroptera</taxon>
        <taxon>Cimicomorpha</taxon>
        <taxon>Miridae</taxon>
        <taxon>Dicyphina</taxon>
        <taxon>Nesidiocoris</taxon>
    </lineage>
</organism>
<reference evidence="12 13" key="1">
    <citation type="submission" date="2020-02" db="EMBL/GenBank/DDBJ databases">
        <authorList>
            <person name="Ferguson B K."/>
        </authorList>
    </citation>
    <scope>NUCLEOTIDE SEQUENCE [LARGE SCALE GENOMIC DNA]</scope>
</reference>